<dbReference type="Gene3D" id="1.10.275.60">
    <property type="match status" value="1"/>
</dbReference>
<dbReference type="InterPro" id="IPR022761">
    <property type="entry name" value="Fumarate_lyase_N"/>
</dbReference>
<dbReference type="InterPro" id="IPR004769">
    <property type="entry name" value="Pur_lyase"/>
</dbReference>
<dbReference type="Proteomes" id="UP000324974">
    <property type="component" value="Chromosome"/>
</dbReference>
<dbReference type="EMBL" id="CP042425">
    <property type="protein sequence ID" value="QEL20174.1"/>
    <property type="molecule type" value="Genomic_DNA"/>
</dbReference>
<dbReference type="GO" id="GO:0070626">
    <property type="term" value="F:(S)-2-(5-amino-1-(5-phospho-D-ribosyl)imidazole-4-carboxamido) succinate lyase (fumarate-forming) activity"/>
    <property type="evidence" value="ECO:0007669"/>
    <property type="project" value="TreeGrafter"/>
</dbReference>
<dbReference type="UniPathway" id="UPA00075">
    <property type="reaction ID" value="UER00336"/>
</dbReference>
<comment type="catalytic activity">
    <reaction evidence="3">
        <text>N(6)-(1,2-dicarboxyethyl)-AMP = fumarate + AMP</text>
        <dbReference type="Rhea" id="RHEA:16853"/>
        <dbReference type="ChEBI" id="CHEBI:29806"/>
        <dbReference type="ChEBI" id="CHEBI:57567"/>
        <dbReference type="ChEBI" id="CHEBI:456215"/>
        <dbReference type="EC" id="4.3.2.2"/>
    </reaction>
</comment>
<dbReference type="EC" id="4.3.2.2" evidence="2 3"/>
<sequence>MADAESELLYDNPLIGRYASRAMAERWGPLRKFRTWRRLWLALAEAEHELGLPAAEGDSPRITKSHLEELKAHLDDVNLKRAAEHEKITRHDVMAHIETFREVLQEGARGVIHLGATSCYVTDNADLILMGESLDAICTSLASLIDSLGTFADQWKHEATLGFTHFQPAQLTTVGKRAVLWLYDLVLDLQELERRRDELPFRGAKGTTGTQASFLALFRGDHDKVRQLDQLVAKKMGFSQVFPVTGQTYSRKIDAQILDSLSGLGQSAHKWGSDLRLLAHRQEVDEPFESGQVGSSAMAYKRNPMRAERMCSLSRYLMGLPPMAAQTQATQWFERTLDDSAARRLYIPQAFLAADAILRIAINVANGLIVNRPIIAKNVREYLPYMATENVMMAAVRAGADRQHAHELVKKHSHAVTERIKQGIGVSTELFDLLKAEPAFAKVDFESVLIPRHFVGRAPEQVAEFLDTEINPIRKRYAGKLGQKSDLHV</sequence>
<proteinExistence type="inferred from homology"/>
<comment type="catalytic activity">
    <reaction evidence="3">
        <text>(2S)-2-[5-amino-1-(5-phospho-beta-D-ribosyl)imidazole-4-carboxamido]succinate = 5-amino-1-(5-phospho-beta-D-ribosyl)imidazole-4-carboxamide + fumarate</text>
        <dbReference type="Rhea" id="RHEA:23920"/>
        <dbReference type="ChEBI" id="CHEBI:29806"/>
        <dbReference type="ChEBI" id="CHEBI:58443"/>
        <dbReference type="ChEBI" id="CHEBI:58475"/>
        <dbReference type="EC" id="4.3.2.2"/>
    </reaction>
</comment>
<dbReference type="NCBIfam" id="TIGR00928">
    <property type="entry name" value="purB"/>
    <property type="match status" value="1"/>
</dbReference>
<evidence type="ECO:0000256" key="2">
    <source>
        <dbReference type="NCBIfam" id="TIGR00928"/>
    </source>
</evidence>
<dbReference type="PANTHER" id="PTHR43172:SF1">
    <property type="entry name" value="ADENYLOSUCCINATE LYASE"/>
    <property type="match status" value="1"/>
</dbReference>
<dbReference type="Pfam" id="PF00206">
    <property type="entry name" value="Lyase_1"/>
    <property type="match status" value="1"/>
</dbReference>
<evidence type="ECO:0000313" key="6">
    <source>
        <dbReference type="Proteomes" id="UP000324974"/>
    </source>
</evidence>
<dbReference type="RefSeq" id="WP_149114493.1">
    <property type="nucleotide sequence ID" value="NZ_CP042425.1"/>
</dbReference>
<dbReference type="InterPro" id="IPR000362">
    <property type="entry name" value="Fumarate_lyase_fam"/>
</dbReference>
<gene>
    <name evidence="5" type="ORF">PX52LOC_07262</name>
</gene>
<dbReference type="CDD" id="cd03302">
    <property type="entry name" value="Adenylsuccinate_lyase_2"/>
    <property type="match status" value="1"/>
</dbReference>
<evidence type="ECO:0000256" key="3">
    <source>
        <dbReference type="RuleBase" id="RU361172"/>
    </source>
</evidence>
<feature type="domain" description="Adenylosuccinate lyase C-terminal" evidence="4">
    <location>
        <begin position="383"/>
        <end position="466"/>
    </location>
</feature>
<dbReference type="Gene3D" id="1.10.40.30">
    <property type="entry name" value="Fumarase/aspartase (C-terminal domain)"/>
    <property type="match status" value="1"/>
</dbReference>
<keyword evidence="1 3" id="KW-0456">Lyase</keyword>
<dbReference type="SMART" id="SM00998">
    <property type="entry name" value="ADSL_C"/>
    <property type="match status" value="1"/>
</dbReference>
<name>A0A5C1ASG1_9BACT</name>
<keyword evidence="6" id="KW-1185">Reference proteome</keyword>
<dbReference type="Gene3D" id="1.20.200.10">
    <property type="entry name" value="Fumarase/aspartase (Central domain)"/>
    <property type="match status" value="1"/>
</dbReference>
<dbReference type="UniPathway" id="UPA00074">
    <property type="reaction ID" value="UER00132"/>
</dbReference>
<dbReference type="Pfam" id="PF10397">
    <property type="entry name" value="ADSL_C"/>
    <property type="match status" value="1"/>
</dbReference>
<dbReference type="InterPro" id="IPR019468">
    <property type="entry name" value="AdenyloSucc_lyase_C"/>
</dbReference>
<accession>A0A5C1ASG1</accession>
<dbReference type="GO" id="GO:0044208">
    <property type="term" value="P:'de novo' AMP biosynthetic process"/>
    <property type="evidence" value="ECO:0007669"/>
    <property type="project" value="UniProtKB-UniPathway"/>
</dbReference>
<dbReference type="GO" id="GO:0006189">
    <property type="term" value="P:'de novo' IMP biosynthetic process"/>
    <property type="evidence" value="ECO:0007669"/>
    <property type="project" value="UniProtKB-UniPathway"/>
</dbReference>
<keyword evidence="3" id="KW-0658">Purine biosynthesis</keyword>
<evidence type="ECO:0000313" key="5">
    <source>
        <dbReference type="EMBL" id="QEL20174.1"/>
    </source>
</evidence>
<evidence type="ECO:0000259" key="4">
    <source>
        <dbReference type="SMART" id="SM00998"/>
    </source>
</evidence>
<comment type="pathway">
    <text evidence="3">Purine metabolism; IMP biosynthesis via de novo pathway; 5-amino-1-(5-phospho-D-ribosyl)imidazole-4-carboxamide from 5-amino-1-(5-phospho-D-ribosyl)imidazole-4-carboxylate: step 2/2.</text>
</comment>
<dbReference type="InterPro" id="IPR008948">
    <property type="entry name" value="L-Aspartase-like"/>
</dbReference>
<comment type="similarity">
    <text evidence="3">Belongs to the lyase 1 family. Adenylosuccinate lyase subfamily.</text>
</comment>
<dbReference type="PANTHER" id="PTHR43172">
    <property type="entry name" value="ADENYLOSUCCINATE LYASE"/>
    <property type="match status" value="1"/>
</dbReference>
<dbReference type="GO" id="GO:0004018">
    <property type="term" value="F:N6-(1,2-dicarboxyethyl)AMP AMP-lyase (fumarate-forming) activity"/>
    <property type="evidence" value="ECO:0007669"/>
    <property type="project" value="UniProtKB-UniRule"/>
</dbReference>
<comment type="pathway">
    <text evidence="3">Purine metabolism; AMP biosynthesis via de novo pathway; AMP from IMP: step 2/2.</text>
</comment>
<reference evidence="6" key="1">
    <citation type="submission" date="2019-08" db="EMBL/GenBank/DDBJ databases">
        <title>Limnoglobus roseus gen. nov., sp. nov., a novel freshwater planctomycete with a giant genome from the family Gemmataceae.</title>
        <authorList>
            <person name="Kulichevskaya I.S."/>
            <person name="Naumoff D.G."/>
            <person name="Miroshnikov K."/>
            <person name="Ivanova A."/>
            <person name="Philippov D.A."/>
            <person name="Hakobyan A."/>
            <person name="Rijpstra I.C."/>
            <person name="Sinninghe Damste J.S."/>
            <person name="Liesack W."/>
            <person name="Dedysh S.N."/>
        </authorList>
    </citation>
    <scope>NUCLEOTIDE SEQUENCE [LARGE SCALE GENOMIC DNA]</scope>
    <source>
        <strain evidence="6">PX52</strain>
    </source>
</reference>
<protein>
    <recommendedName>
        <fullName evidence="2 3">Adenylosuccinate lyase</fullName>
        <shortName evidence="3">ASL</shortName>
        <ecNumber evidence="2 3">4.3.2.2</ecNumber>
    </recommendedName>
    <alternativeName>
        <fullName evidence="3">Adenylosuccinase</fullName>
    </alternativeName>
</protein>
<evidence type="ECO:0000256" key="1">
    <source>
        <dbReference type="ARBA" id="ARBA00023239"/>
    </source>
</evidence>
<dbReference type="GO" id="GO:0005829">
    <property type="term" value="C:cytosol"/>
    <property type="evidence" value="ECO:0007669"/>
    <property type="project" value="TreeGrafter"/>
</dbReference>
<dbReference type="PRINTS" id="PR00149">
    <property type="entry name" value="FUMRATELYASE"/>
</dbReference>
<dbReference type="SUPFAM" id="SSF48557">
    <property type="entry name" value="L-aspartase-like"/>
    <property type="match status" value="1"/>
</dbReference>
<dbReference type="KEGG" id="lrs:PX52LOC_07262"/>
<organism evidence="5 6">
    <name type="scientific">Limnoglobus roseus</name>
    <dbReference type="NCBI Taxonomy" id="2598579"/>
    <lineage>
        <taxon>Bacteria</taxon>
        <taxon>Pseudomonadati</taxon>
        <taxon>Planctomycetota</taxon>
        <taxon>Planctomycetia</taxon>
        <taxon>Gemmatales</taxon>
        <taxon>Gemmataceae</taxon>
        <taxon>Limnoglobus</taxon>
    </lineage>
</organism>
<dbReference type="AlphaFoldDB" id="A0A5C1ASG1"/>
<dbReference type="InterPro" id="IPR020557">
    <property type="entry name" value="Fumarate_lyase_CS"/>
</dbReference>
<dbReference type="PROSITE" id="PS00163">
    <property type="entry name" value="FUMARATE_LYASES"/>
    <property type="match status" value="1"/>
</dbReference>
<dbReference type="OrthoDB" id="9768878at2"/>